<keyword evidence="3" id="KW-1185">Reference proteome</keyword>
<dbReference type="EMBL" id="JAHRIQ010046919">
    <property type="protein sequence ID" value="MEQ2236057.1"/>
    <property type="molecule type" value="Genomic_DNA"/>
</dbReference>
<gene>
    <name evidence="2" type="ORF">ILYODFUR_008545</name>
</gene>
<feature type="region of interest" description="Disordered" evidence="1">
    <location>
        <begin position="14"/>
        <end position="34"/>
    </location>
</feature>
<name>A0ABV0TT19_9TELE</name>
<evidence type="ECO:0000256" key="1">
    <source>
        <dbReference type="SAM" id="MobiDB-lite"/>
    </source>
</evidence>
<sequence length="178" mass="19423">MLLPGGVDACTHTGTASSVYPTAQQPRGAATSTRKQWSCRSYHHSAVQGSSHYSTVTHSFHPHSCPPLLLSSLTSPSYIFLPSPPGSNPSLTPLTPFYHFYPASVLPPSSTSAVQCTETHKRPEAELKSEKEGVGGSRSREDESQGKERKNSMKYCELRGENGVRVERDVDQTDFESL</sequence>
<proteinExistence type="predicted"/>
<comment type="caution">
    <text evidence="2">The sequence shown here is derived from an EMBL/GenBank/DDBJ whole genome shotgun (WGS) entry which is preliminary data.</text>
</comment>
<evidence type="ECO:0000313" key="2">
    <source>
        <dbReference type="EMBL" id="MEQ2236057.1"/>
    </source>
</evidence>
<organism evidence="2 3">
    <name type="scientific">Ilyodon furcidens</name>
    <name type="common">goldbreast splitfin</name>
    <dbReference type="NCBI Taxonomy" id="33524"/>
    <lineage>
        <taxon>Eukaryota</taxon>
        <taxon>Metazoa</taxon>
        <taxon>Chordata</taxon>
        <taxon>Craniata</taxon>
        <taxon>Vertebrata</taxon>
        <taxon>Euteleostomi</taxon>
        <taxon>Actinopterygii</taxon>
        <taxon>Neopterygii</taxon>
        <taxon>Teleostei</taxon>
        <taxon>Neoteleostei</taxon>
        <taxon>Acanthomorphata</taxon>
        <taxon>Ovalentaria</taxon>
        <taxon>Atherinomorphae</taxon>
        <taxon>Cyprinodontiformes</taxon>
        <taxon>Goodeidae</taxon>
        <taxon>Ilyodon</taxon>
    </lineage>
</organism>
<evidence type="ECO:0000313" key="3">
    <source>
        <dbReference type="Proteomes" id="UP001482620"/>
    </source>
</evidence>
<feature type="compositionally biased region" description="Basic and acidic residues" evidence="1">
    <location>
        <begin position="118"/>
        <end position="171"/>
    </location>
</feature>
<dbReference type="Proteomes" id="UP001482620">
    <property type="component" value="Unassembled WGS sequence"/>
</dbReference>
<accession>A0ABV0TT19</accession>
<protein>
    <submittedName>
        <fullName evidence="2">Uncharacterized protein</fullName>
    </submittedName>
</protein>
<feature type="region of interest" description="Disordered" evidence="1">
    <location>
        <begin position="114"/>
        <end position="178"/>
    </location>
</feature>
<reference evidence="2 3" key="1">
    <citation type="submission" date="2021-06" db="EMBL/GenBank/DDBJ databases">
        <authorList>
            <person name="Palmer J.M."/>
        </authorList>
    </citation>
    <scope>NUCLEOTIDE SEQUENCE [LARGE SCALE GENOMIC DNA]</scope>
    <source>
        <strain evidence="3">if_2019</strain>
        <tissue evidence="2">Muscle</tissue>
    </source>
</reference>